<dbReference type="Proteomes" id="UP000027586">
    <property type="component" value="Unassembled WGS sequence"/>
</dbReference>
<dbReference type="AlphaFoldDB" id="A0A068RXE1"/>
<feature type="transmembrane region" description="Helical" evidence="1">
    <location>
        <begin position="266"/>
        <end position="288"/>
    </location>
</feature>
<feature type="transmembrane region" description="Helical" evidence="1">
    <location>
        <begin position="110"/>
        <end position="129"/>
    </location>
</feature>
<organism evidence="2 3">
    <name type="scientific">Lichtheimia corymbifera JMRC:FSU:9682</name>
    <dbReference type="NCBI Taxonomy" id="1263082"/>
    <lineage>
        <taxon>Eukaryota</taxon>
        <taxon>Fungi</taxon>
        <taxon>Fungi incertae sedis</taxon>
        <taxon>Mucoromycota</taxon>
        <taxon>Mucoromycotina</taxon>
        <taxon>Mucoromycetes</taxon>
        <taxon>Mucorales</taxon>
        <taxon>Lichtheimiaceae</taxon>
        <taxon>Lichtheimia</taxon>
    </lineage>
</organism>
<dbReference type="GO" id="GO:0005794">
    <property type="term" value="C:Golgi apparatus"/>
    <property type="evidence" value="ECO:0007669"/>
    <property type="project" value="TreeGrafter"/>
</dbReference>
<feature type="transmembrane region" description="Helical" evidence="1">
    <location>
        <begin position="20"/>
        <end position="38"/>
    </location>
</feature>
<accession>A0A068RXE1</accession>
<evidence type="ECO:0000313" key="3">
    <source>
        <dbReference type="Proteomes" id="UP000027586"/>
    </source>
</evidence>
<dbReference type="PANTHER" id="PTHR34391:SF1">
    <property type="entry name" value="UPF0658 GOLGI APPARATUS MEMBRANE PROTEIN C1952.10C-RELATED"/>
    <property type="match status" value="1"/>
</dbReference>
<evidence type="ECO:0000256" key="1">
    <source>
        <dbReference type="SAM" id="Phobius"/>
    </source>
</evidence>
<dbReference type="PANTHER" id="PTHR34391">
    <property type="entry name" value="UPF0658 GOLGI APPARATUS MEMBRANE PROTEIN C1952.10C-RELATED"/>
    <property type="match status" value="1"/>
</dbReference>
<feature type="transmembrane region" description="Helical" evidence="1">
    <location>
        <begin position="203"/>
        <end position="225"/>
    </location>
</feature>
<dbReference type="VEuPathDB" id="FungiDB:LCOR_05884.1"/>
<feature type="transmembrane region" description="Helical" evidence="1">
    <location>
        <begin position="85"/>
        <end position="103"/>
    </location>
</feature>
<gene>
    <name evidence="2" type="ORF">LCOR_05884.1</name>
</gene>
<feature type="transmembrane region" description="Helical" evidence="1">
    <location>
        <begin position="294"/>
        <end position="317"/>
    </location>
</feature>
<dbReference type="EMBL" id="CBTN010000024">
    <property type="protein sequence ID" value="CDH54659.1"/>
    <property type="molecule type" value="Genomic_DNA"/>
</dbReference>
<name>A0A068RXE1_9FUNG</name>
<evidence type="ECO:0000313" key="2">
    <source>
        <dbReference type="EMBL" id="CDH54659.1"/>
    </source>
</evidence>
<keyword evidence="1" id="KW-1133">Transmembrane helix</keyword>
<feature type="transmembrane region" description="Helical" evidence="1">
    <location>
        <begin position="237"/>
        <end position="254"/>
    </location>
</feature>
<dbReference type="STRING" id="1263082.A0A068RXE1"/>
<keyword evidence="1" id="KW-0812">Transmembrane</keyword>
<protein>
    <submittedName>
        <fullName evidence="2">Uncharacterized protein</fullName>
    </submittedName>
</protein>
<reference evidence="2" key="1">
    <citation type="submission" date="2013-08" db="EMBL/GenBank/DDBJ databases">
        <title>Gene expansion shapes genome architecture in the human pathogen Lichtheimia corymbifera: an evolutionary genomics analysis in the ancient terrestrial Mucorales (Mucoromycotina).</title>
        <authorList>
            <person name="Schwartze V.U."/>
            <person name="Winter S."/>
            <person name="Shelest E."/>
            <person name="Marcet-Houben M."/>
            <person name="Horn F."/>
            <person name="Wehner S."/>
            <person name="Hoffmann K."/>
            <person name="Riege K."/>
            <person name="Sammeth M."/>
            <person name="Nowrousian M."/>
            <person name="Valiante V."/>
            <person name="Linde J."/>
            <person name="Jacobsen I.D."/>
            <person name="Marz M."/>
            <person name="Brakhage A.A."/>
            <person name="Gabaldon T."/>
            <person name="Bocker S."/>
            <person name="Voigt K."/>
        </authorList>
    </citation>
    <scope>NUCLEOTIDE SEQUENCE [LARGE SCALE GENOMIC DNA]</scope>
    <source>
        <strain evidence="2">FSU 9682</strain>
    </source>
</reference>
<dbReference type="OrthoDB" id="2448307at2759"/>
<feature type="transmembrane region" description="Helical" evidence="1">
    <location>
        <begin position="156"/>
        <end position="174"/>
    </location>
</feature>
<keyword evidence="1" id="KW-0472">Membrane</keyword>
<dbReference type="InterPro" id="IPR040410">
    <property type="entry name" value="UPF0658_Golgi"/>
</dbReference>
<proteinExistence type="predicted"/>
<sequence>MVTINKIITRITETRWSKLYIATAAVQALIIIILQALICSQNTLQAAYLPEPSEVNVLYSTINGNDAKIPEQAADRLGRIKWENLAFIGFQVWFLGMVFDATVYQNTAEILALAFLNAVCAVLGALQVVDGVRWLDRLSTTDYPTTPLQTAMRLEIALSVVILLFACAMIYLSYGMSRQFGWNIYKKIGADVQMQRMYRMFQFFVLGLKIDIFVEFLVSLFYVIQFGMTSDIVTWESGIQIVVTILILPMLYFARTAGSTESYGRMITFVTFEGIVIVHFSLMLSQTVQPYNNWYTWICLVVIGILLTAATGVLGVICMKNFGRGLKAYVQRGRSKKERQDVEMASKNDTAWQIDED</sequence>
<comment type="caution">
    <text evidence="2">The sequence shown here is derived from an EMBL/GenBank/DDBJ whole genome shotgun (WGS) entry which is preliminary data.</text>
</comment>
<keyword evidence="3" id="KW-1185">Reference proteome</keyword>